<keyword evidence="2" id="KW-1185">Reference proteome</keyword>
<gene>
    <name evidence="1" type="ORF">DRW42_25010</name>
</gene>
<name>A0A366KM64_9SPHI</name>
<comment type="caution">
    <text evidence="1">The sequence shown here is derived from an EMBL/GenBank/DDBJ whole genome shotgun (WGS) entry which is preliminary data.</text>
</comment>
<accession>A0A366KM64</accession>
<proteinExistence type="predicted"/>
<protein>
    <submittedName>
        <fullName evidence="1">Uncharacterized protein</fullName>
    </submittedName>
</protein>
<evidence type="ECO:0000313" key="2">
    <source>
        <dbReference type="Proteomes" id="UP000252081"/>
    </source>
</evidence>
<dbReference type="Proteomes" id="UP000252081">
    <property type="component" value="Unassembled WGS sequence"/>
</dbReference>
<organism evidence="1 2">
    <name type="scientific">Pedobacter miscanthi</name>
    <dbReference type="NCBI Taxonomy" id="2259170"/>
    <lineage>
        <taxon>Bacteria</taxon>
        <taxon>Pseudomonadati</taxon>
        <taxon>Bacteroidota</taxon>
        <taxon>Sphingobacteriia</taxon>
        <taxon>Sphingobacteriales</taxon>
        <taxon>Sphingobacteriaceae</taxon>
        <taxon>Pedobacter</taxon>
    </lineage>
</organism>
<evidence type="ECO:0000313" key="1">
    <source>
        <dbReference type="EMBL" id="RBQ02787.1"/>
    </source>
</evidence>
<reference evidence="1 2" key="1">
    <citation type="submission" date="2018-07" db="EMBL/GenBank/DDBJ databases">
        <title>A draft genome of a endophytic bacteria, a new species of Pedobacter.</title>
        <authorList>
            <person name="Zhang Z.D."/>
            <person name="Chen Z.J."/>
        </authorList>
    </citation>
    <scope>NUCLEOTIDE SEQUENCE [LARGE SCALE GENOMIC DNA]</scope>
    <source>
        <strain evidence="1 2">RS10</strain>
    </source>
</reference>
<sequence length="78" mass="8631">MFHPPAPFKGGRTYSAVNTDMILYVLYGEILDSGVVCAAFHPPAYFLSYCMFHPPAPFEGGRTYGAVNTDMILYVLYG</sequence>
<dbReference type="AlphaFoldDB" id="A0A366KM64"/>
<dbReference type="EMBL" id="QNQU01000030">
    <property type="protein sequence ID" value="RBQ02787.1"/>
    <property type="molecule type" value="Genomic_DNA"/>
</dbReference>